<reference evidence="3" key="1">
    <citation type="submission" date="2024-07" db="EMBL/GenBank/DDBJ databases">
        <title>Two chromosome-level genome assemblies of Korean endemic species Abeliophyllum distichum and Forsythia ovata (Oleaceae).</title>
        <authorList>
            <person name="Jang H."/>
        </authorList>
    </citation>
    <scope>NUCLEOTIDE SEQUENCE [LARGE SCALE GENOMIC DNA]</scope>
</reference>
<proteinExistence type="predicted"/>
<name>A0ABD1WB13_9LAMI</name>
<organism evidence="2 3">
    <name type="scientific">Forsythia ovata</name>
    <dbReference type="NCBI Taxonomy" id="205694"/>
    <lineage>
        <taxon>Eukaryota</taxon>
        <taxon>Viridiplantae</taxon>
        <taxon>Streptophyta</taxon>
        <taxon>Embryophyta</taxon>
        <taxon>Tracheophyta</taxon>
        <taxon>Spermatophyta</taxon>
        <taxon>Magnoliopsida</taxon>
        <taxon>eudicotyledons</taxon>
        <taxon>Gunneridae</taxon>
        <taxon>Pentapetalae</taxon>
        <taxon>asterids</taxon>
        <taxon>lamiids</taxon>
        <taxon>Lamiales</taxon>
        <taxon>Oleaceae</taxon>
        <taxon>Forsythieae</taxon>
        <taxon>Forsythia</taxon>
    </lineage>
</organism>
<gene>
    <name evidence="2" type="ORF">Fot_16089</name>
</gene>
<dbReference type="Proteomes" id="UP001604277">
    <property type="component" value="Unassembled WGS sequence"/>
</dbReference>
<feature type="compositionally biased region" description="Basic and acidic residues" evidence="1">
    <location>
        <begin position="106"/>
        <end position="117"/>
    </location>
</feature>
<comment type="caution">
    <text evidence="2">The sequence shown here is derived from an EMBL/GenBank/DDBJ whole genome shotgun (WGS) entry which is preliminary data.</text>
</comment>
<dbReference type="InterPro" id="IPR036875">
    <property type="entry name" value="Znf_CCHC_sf"/>
</dbReference>
<accession>A0ABD1WB13</accession>
<evidence type="ECO:0000313" key="3">
    <source>
        <dbReference type="Proteomes" id="UP001604277"/>
    </source>
</evidence>
<feature type="compositionally biased region" description="Basic and acidic residues" evidence="1">
    <location>
        <begin position="71"/>
        <end position="80"/>
    </location>
</feature>
<protein>
    <submittedName>
        <fullName evidence="2">Transposable element protein</fullName>
    </submittedName>
</protein>
<dbReference type="EMBL" id="JBFOLJ010000004">
    <property type="protein sequence ID" value="KAL2546856.1"/>
    <property type="molecule type" value="Genomic_DNA"/>
</dbReference>
<keyword evidence="3" id="KW-1185">Reference proteome</keyword>
<evidence type="ECO:0000256" key="1">
    <source>
        <dbReference type="SAM" id="MobiDB-lite"/>
    </source>
</evidence>
<evidence type="ECO:0000313" key="2">
    <source>
        <dbReference type="EMBL" id="KAL2546856.1"/>
    </source>
</evidence>
<sequence length="133" mass="15707">MTLNQVFNSFRVEEQQHRKVLSQGDGMKAKANLVENSKNSFNTSKQFKSQNIRFKKNFHRNKKNFQPKNNYTRDDKGKGKGESKLCFVCERADHVAQDCYFRKTKEYKPKSKSRKDQVNMLEDGEPSIRCYKN</sequence>
<feature type="region of interest" description="Disordered" evidence="1">
    <location>
        <begin position="60"/>
        <end position="80"/>
    </location>
</feature>
<dbReference type="AlphaFoldDB" id="A0ABD1WB13"/>
<dbReference type="SUPFAM" id="SSF57756">
    <property type="entry name" value="Retrovirus zinc finger-like domains"/>
    <property type="match status" value="1"/>
</dbReference>
<feature type="region of interest" description="Disordered" evidence="1">
    <location>
        <begin position="106"/>
        <end position="133"/>
    </location>
</feature>